<feature type="compositionally biased region" description="Basic residues" evidence="10">
    <location>
        <begin position="166"/>
        <end position="182"/>
    </location>
</feature>
<evidence type="ECO:0000256" key="2">
    <source>
        <dbReference type="ARBA" id="ARBA00022574"/>
    </source>
</evidence>
<dbReference type="PROSITE" id="PS00678">
    <property type="entry name" value="WD_REPEATS_1"/>
    <property type="match status" value="1"/>
</dbReference>
<evidence type="ECO:0000256" key="6">
    <source>
        <dbReference type="ARBA" id="ARBA00023187"/>
    </source>
</evidence>
<dbReference type="CDD" id="cd00200">
    <property type="entry name" value="WD40"/>
    <property type="match status" value="1"/>
</dbReference>
<feature type="repeat" description="WD" evidence="9">
    <location>
        <begin position="514"/>
        <end position="545"/>
    </location>
</feature>
<dbReference type="GO" id="GO:0071013">
    <property type="term" value="C:catalytic step 2 spliceosome"/>
    <property type="evidence" value="ECO:0007669"/>
    <property type="project" value="InterPro"/>
</dbReference>
<evidence type="ECO:0000256" key="4">
    <source>
        <dbReference type="ARBA" id="ARBA00022728"/>
    </source>
</evidence>
<dbReference type="Gene3D" id="2.130.10.10">
    <property type="entry name" value="YVTN repeat-like/Quinoprotein amine dehydrogenase"/>
    <property type="match status" value="1"/>
</dbReference>
<dbReference type="PRINTS" id="PR00320">
    <property type="entry name" value="GPROTEINBRPT"/>
</dbReference>
<keyword evidence="5" id="KW-0677">Repeat</keyword>
<evidence type="ECO:0000256" key="5">
    <source>
        <dbReference type="ARBA" id="ARBA00022737"/>
    </source>
</evidence>
<keyword evidence="12" id="KW-1185">Reference proteome</keyword>
<evidence type="ECO:0000313" key="12">
    <source>
        <dbReference type="Proteomes" id="UP001149090"/>
    </source>
</evidence>
<dbReference type="EMBL" id="JAPDFW010000093">
    <property type="protein sequence ID" value="KAJ5070612.1"/>
    <property type="molecule type" value="Genomic_DNA"/>
</dbReference>
<dbReference type="OrthoDB" id="10257301at2759"/>
<feature type="repeat" description="WD" evidence="9">
    <location>
        <begin position="283"/>
        <end position="319"/>
    </location>
</feature>
<protein>
    <recommendedName>
        <fullName evidence="8">Pre-mRNA-processing factor 17</fullName>
    </recommendedName>
</protein>
<comment type="caution">
    <text evidence="11">The sequence shown here is derived from an EMBL/GenBank/DDBJ whole genome shotgun (WGS) entry which is preliminary data.</text>
</comment>
<evidence type="ECO:0000256" key="1">
    <source>
        <dbReference type="ARBA" id="ARBA00004123"/>
    </source>
</evidence>
<organism evidence="11 12">
    <name type="scientific">Anaeramoeba ignava</name>
    <name type="common">Anaerobic marine amoeba</name>
    <dbReference type="NCBI Taxonomy" id="1746090"/>
    <lineage>
        <taxon>Eukaryota</taxon>
        <taxon>Metamonada</taxon>
        <taxon>Anaeramoebidae</taxon>
        <taxon>Anaeramoeba</taxon>
    </lineage>
</organism>
<dbReference type="PROSITE" id="PS50294">
    <property type="entry name" value="WD_REPEATS_REGION"/>
    <property type="match status" value="4"/>
</dbReference>
<dbReference type="PROSITE" id="PS50082">
    <property type="entry name" value="WD_REPEATS_2"/>
    <property type="match status" value="5"/>
</dbReference>
<dbReference type="InterPro" id="IPR032847">
    <property type="entry name" value="PRPF17"/>
</dbReference>
<dbReference type="SMART" id="SM00320">
    <property type="entry name" value="WD40"/>
    <property type="match status" value="7"/>
</dbReference>
<gene>
    <name evidence="11" type="ORF">M0811_10682</name>
</gene>
<dbReference type="GO" id="GO:0003729">
    <property type="term" value="F:mRNA binding"/>
    <property type="evidence" value="ECO:0007669"/>
    <property type="project" value="TreeGrafter"/>
</dbReference>
<name>A0A9Q0LD02_ANAIG</name>
<feature type="repeat" description="WD" evidence="9">
    <location>
        <begin position="415"/>
        <end position="447"/>
    </location>
</feature>
<dbReference type="Pfam" id="PF00400">
    <property type="entry name" value="WD40"/>
    <property type="match status" value="5"/>
</dbReference>
<comment type="subcellular location">
    <subcellularLocation>
        <location evidence="1">Nucleus</location>
    </subcellularLocation>
</comment>
<dbReference type="PANTHER" id="PTHR43979:SF1">
    <property type="entry name" value="PRE-MRNA-PROCESSING FACTOR 17"/>
    <property type="match status" value="1"/>
</dbReference>
<feature type="repeat" description="WD" evidence="9">
    <location>
        <begin position="546"/>
        <end position="579"/>
    </location>
</feature>
<feature type="region of interest" description="Disordered" evidence="10">
    <location>
        <begin position="166"/>
        <end position="196"/>
    </location>
</feature>
<feature type="compositionally biased region" description="Basic and acidic residues" evidence="10">
    <location>
        <begin position="29"/>
        <end position="38"/>
    </location>
</feature>
<feature type="repeat" description="WD" evidence="9">
    <location>
        <begin position="329"/>
        <end position="370"/>
    </location>
</feature>
<evidence type="ECO:0000256" key="7">
    <source>
        <dbReference type="ARBA" id="ARBA00023242"/>
    </source>
</evidence>
<accession>A0A9Q0LD02</accession>
<dbReference type="FunFam" id="2.130.10.10:FF:000034">
    <property type="entry name" value="Pre-mRNA-processing factor 17, putative"/>
    <property type="match status" value="1"/>
</dbReference>
<dbReference type="SUPFAM" id="SSF50978">
    <property type="entry name" value="WD40 repeat-like"/>
    <property type="match status" value="1"/>
</dbReference>
<dbReference type="InterPro" id="IPR020472">
    <property type="entry name" value="WD40_PAC1"/>
</dbReference>
<evidence type="ECO:0000256" key="3">
    <source>
        <dbReference type="ARBA" id="ARBA00022664"/>
    </source>
</evidence>
<proteinExistence type="predicted"/>
<keyword evidence="4" id="KW-0747">Spliceosome</keyword>
<evidence type="ECO:0000256" key="9">
    <source>
        <dbReference type="PROSITE-ProRule" id="PRU00221"/>
    </source>
</evidence>
<dbReference type="PANTHER" id="PTHR43979">
    <property type="entry name" value="PRE-MRNA-PROCESSING FACTOR 17"/>
    <property type="match status" value="1"/>
</dbReference>
<reference evidence="11" key="1">
    <citation type="submission" date="2022-10" db="EMBL/GenBank/DDBJ databases">
        <title>Novel sulphate-reducing endosymbionts in the free-living metamonad Anaeramoeba.</title>
        <authorList>
            <person name="Jerlstrom-Hultqvist J."/>
            <person name="Cepicka I."/>
            <person name="Gallot-Lavallee L."/>
            <person name="Salas-Leiva D."/>
            <person name="Curtis B.A."/>
            <person name="Zahonova K."/>
            <person name="Pipaliya S."/>
            <person name="Dacks J."/>
            <person name="Roger A.J."/>
        </authorList>
    </citation>
    <scope>NUCLEOTIDE SEQUENCE</scope>
    <source>
        <strain evidence="11">BMAN</strain>
    </source>
</reference>
<keyword evidence="6" id="KW-0508">mRNA splicing</keyword>
<dbReference type="InterPro" id="IPR019775">
    <property type="entry name" value="WD40_repeat_CS"/>
</dbReference>
<dbReference type="Proteomes" id="UP001149090">
    <property type="component" value="Unassembled WGS sequence"/>
</dbReference>
<dbReference type="InterPro" id="IPR001680">
    <property type="entry name" value="WD40_rpt"/>
</dbReference>
<feature type="region of interest" description="Disordered" evidence="10">
    <location>
        <begin position="1"/>
        <end position="45"/>
    </location>
</feature>
<sequence>MQLISNQYESSEDDDDFLNKNNENENENENEKPKEIKINSKPNLNENLNENLKTNSNENENIKKNVKKRQIEDDLTGFLSNETALVKVPQLAAPVALQTDFKIEKGTKILEHNPTYKEMLEIYKPIETNDPFTSLPEEYKNIASGHIEVLDTVINPVYDQMLFKPKHRKKTKATNRRKGKTKTRAEPFGDPSTDNYKGPWAKPVKLKGKFANRKITEQEKLIYEEQMKKTDEDDDTKKNFKEQVEFHLTRRRDSLQRSWIIPPTDLKQKEHKCWYPKKLAHTWNGHTRGVSKISLFPTTGHLLLSGSFDQSIKIWDVSNKFGRKCIQTYVGHSKGVKDVCFNYNGRHFLSCSYDKKIKLWDTETGQVIQTFSTKKTPLCINFHPSPRENEQFITGCSDKTILQFDAASGKMVQKYDYHLGAVNTVTFIGKSGKFISTSDDKTLRIWDFGISVPVKYISDPEMQSMPSVAVHPSTHYIACQSMDNQVLVYETRKFKLLGKKKFKGHLTSGFACQVNFSPDGQFVISGDTDGKLYIWDWETTKIFKTLKAHDKVLIGCEWHPIEPSKVVTCSWDSNIKYWD</sequence>
<evidence type="ECO:0000256" key="10">
    <source>
        <dbReference type="SAM" id="MobiDB-lite"/>
    </source>
</evidence>
<evidence type="ECO:0000313" key="11">
    <source>
        <dbReference type="EMBL" id="KAJ5070612.1"/>
    </source>
</evidence>
<dbReference type="AlphaFoldDB" id="A0A9Q0LD02"/>
<keyword evidence="3" id="KW-0507">mRNA processing</keyword>
<dbReference type="GO" id="GO:0000398">
    <property type="term" value="P:mRNA splicing, via spliceosome"/>
    <property type="evidence" value="ECO:0007669"/>
    <property type="project" value="InterPro"/>
</dbReference>
<keyword evidence="2 9" id="KW-0853">WD repeat</keyword>
<dbReference type="InterPro" id="IPR015943">
    <property type="entry name" value="WD40/YVTN_repeat-like_dom_sf"/>
</dbReference>
<keyword evidence="7" id="KW-0539">Nucleus</keyword>
<dbReference type="InterPro" id="IPR036322">
    <property type="entry name" value="WD40_repeat_dom_sf"/>
</dbReference>
<evidence type="ECO:0000256" key="8">
    <source>
        <dbReference type="ARBA" id="ARBA00068146"/>
    </source>
</evidence>